<evidence type="ECO:0000313" key="1">
    <source>
        <dbReference type="EMBL" id="KPC54296.1"/>
    </source>
</evidence>
<dbReference type="AlphaFoldDB" id="A0A0N0XLR2"/>
<dbReference type="PATRIC" id="fig|857265.3.peg.1355"/>
<accession>A0A0N0XLR2</accession>
<dbReference type="RefSeq" id="WP_152969095.1">
    <property type="nucleotide sequence ID" value="NZ_LAQT01000003.1"/>
</dbReference>
<comment type="caution">
    <text evidence="1">The sequence shown here is derived from an EMBL/GenBank/DDBJ whole genome shotgun (WGS) entry which is preliminary data.</text>
</comment>
<dbReference type="STRING" id="857265.WG78_06590"/>
<evidence type="ECO:0008006" key="3">
    <source>
        <dbReference type="Google" id="ProtNLM"/>
    </source>
</evidence>
<keyword evidence="2" id="KW-1185">Reference proteome</keyword>
<dbReference type="Proteomes" id="UP000037939">
    <property type="component" value="Unassembled WGS sequence"/>
</dbReference>
<evidence type="ECO:0000313" key="2">
    <source>
        <dbReference type="Proteomes" id="UP000037939"/>
    </source>
</evidence>
<reference evidence="1 2" key="1">
    <citation type="submission" date="2015-07" db="EMBL/GenBank/DDBJ databases">
        <title>Draft genome sequence of the Amantichitinum ursilacus IGB-41, a new chitin-degrading bacterium.</title>
        <authorList>
            <person name="Kirstahler P."/>
            <person name="Guenther M."/>
            <person name="Grumaz C."/>
            <person name="Rupp S."/>
            <person name="Zibek S."/>
            <person name="Sohn K."/>
        </authorList>
    </citation>
    <scope>NUCLEOTIDE SEQUENCE [LARGE SCALE GENOMIC DNA]</scope>
    <source>
        <strain evidence="1 2">IGB-41</strain>
    </source>
</reference>
<organism evidence="1 2">
    <name type="scientific">Amantichitinum ursilacus</name>
    <dbReference type="NCBI Taxonomy" id="857265"/>
    <lineage>
        <taxon>Bacteria</taxon>
        <taxon>Pseudomonadati</taxon>
        <taxon>Pseudomonadota</taxon>
        <taxon>Betaproteobacteria</taxon>
        <taxon>Neisseriales</taxon>
        <taxon>Chitinibacteraceae</taxon>
        <taxon>Amantichitinum</taxon>
    </lineage>
</organism>
<gene>
    <name evidence="1" type="ORF">WG78_06590</name>
</gene>
<protein>
    <recommendedName>
        <fullName evidence="3">Molecular chaperone</fullName>
    </recommendedName>
</protein>
<proteinExistence type="predicted"/>
<dbReference type="EMBL" id="LAQT01000003">
    <property type="protein sequence ID" value="KPC54296.1"/>
    <property type="molecule type" value="Genomic_DNA"/>
</dbReference>
<dbReference type="OrthoDB" id="9123042at2"/>
<sequence length="526" mass="58137">MPLSLELPAPDPRLAAIVEKDAKVLRQWLISIAGSNVAESGRQIHDALASLNRVPLEADVRLKLLDEYRSTLDVMAGEFAARGASQGMPMRDKARQASLLLRALLVELSIGYKLALVDRLERRSFFGNNARQVPYLVQQVLLLNYRVYQLSCQMAMPLPPGMWRETHTLFRHVAEARQLDEPHGEDAGPPVAVIYKRILLLALADPLRFSAMELDKVIEIIDNYAPAAHFQPLSHLASSGGFFLVQLETDLPPHFYGNRTPEETEGATMLVDTIELGKKLHKMLHSLEAKAPVVADRAKIQFWMDVVRRLLKQWSIAPRRVFQRIHKESTVDICTGLRAVTACATPVAPDLNSDMLDQSGVGNLSESSGQQWRVLNESPGGYALSRKEAAPERLRVGELVSVRAHGGEAWLYGAVRWLQQSEDGGLEMGVQILAPRAELVLLHPADDLPGMAPVAALLLPELSMLRQPAQIVAPRGTWSQGRTLQTTLADGSTTLTISRLVERQAGFELFEFKLDGRHSATPATAQ</sequence>
<name>A0A0N0XLR2_9NEIS</name>